<evidence type="ECO:0000313" key="4">
    <source>
        <dbReference type="Proteomes" id="UP001286313"/>
    </source>
</evidence>
<feature type="compositionally biased region" description="Low complexity" evidence="1">
    <location>
        <begin position="86"/>
        <end position="108"/>
    </location>
</feature>
<feature type="region of interest" description="Disordered" evidence="1">
    <location>
        <begin position="86"/>
        <end position="115"/>
    </location>
</feature>
<evidence type="ECO:0000313" key="3">
    <source>
        <dbReference type="EMBL" id="KAK3851437.1"/>
    </source>
</evidence>
<sequence length="204" mass="22502">MVGSSRVREVGEVMDEMGVDPLTRTSIFYGMTLKPLPSPFPLHHLIIYFFLFSIFSVLFPNSPRPPHHLPLHFPLHHFISFSTSLSTTSPPTPRPTLYTSSSTSHSNTLPPPPLPSPPLHLPLHVPLHHFNSLSTSHPHFTSLSTSPSPPLRLPLSTTSPPPLHHSTSPPPPPPLPSTLQWVAHLAWAGIDLLLFSYLISPPLQ</sequence>
<feature type="compositionally biased region" description="Pro residues" evidence="1">
    <location>
        <begin position="159"/>
        <end position="172"/>
    </location>
</feature>
<keyword evidence="4" id="KW-1185">Reference proteome</keyword>
<dbReference type="AlphaFoldDB" id="A0AAE1BIH6"/>
<gene>
    <name evidence="3" type="ORF">Pcinc_041912</name>
</gene>
<dbReference type="Proteomes" id="UP001286313">
    <property type="component" value="Unassembled WGS sequence"/>
</dbReference>
<evidence type="ECO:0000256" key="2">
    <source>
        <dbReference type="SAM" id="Phobius"/>
    </source>
</evidence>
<feature type="transmembrane region" description="Helical" evidence="2">
    <location>
        <begin position="40"/>
        <end position="59"/>
    </location>
</feature>
<keyword evidence="2" id="KW-0472">Membrane</keyword>
<evidence type="ECO:0000256" key="1">
    <source>
        <dbReference type="SAM" id="MobiDB-lite"/>
    </source>
</evidence>
<organism evidence="3 4">
    <name type="scientific">Petrolisthes cinctipes</name>
    <name type="common">Flat porcelain crab</name>
    <dbReference type="NCBI Taxonomy" id="88211"/>
    <lineage>
        <taxon>Eukaryota</taxon>
        <taxon>Metazoa</taxon>
        <taxon>Ecdysozoa</taxon>
        <taxon>Arthropoda</taxon>
        <taxon>Crustacea</taxon>
        <taxon>Multicrustacea</taxon>
        <taxon>Malacostraca</taxon>
        <taxon>Eumalacostraca</taxon>
        <taxon>Eucarida</taxon>
        <taxon>Decapoda</taxon>
        <taxon>Pleocyemata</taxon>
        <taxon>Anomura</taxon>
        <taxon>Galatheoidea</taxon>
        <taxon>Porcellanidae</taxon>
        <taxon>Petrolisthes</taxon>
    </lineage>
</organism>
<keyword evidence="2" id="KW-0812">Transmembrane</keyword>
<name>A0AAE1BIH6_PETCI</name>
<comment type="caution">
    <text evidence="3">The sequence shown here is derived from an EMBL/GenBank/DDBJ whole genome shotgun (WGS) entry which is preliminary data.</text>
</comment>
<proteinExistence type="predicted"/>
<feature type="region of interest" description="Disordered" evidence="1">
    <location>
        <begin position="141"/>
        <end position="172"/>
    </location>
</feature>
<reference evidence="3" key="1">
    <citation type="submission" date="2023-10" db="EMBL/GenBank/DDBJ databases">
        <title>Genome assemblies of two species of porcelain crab, Petrolisthes cinctipes and Petrolisthes manimaculis (Anomura: Porcellanidae).</title>
        <authorList>
            <person name="Angst P."/>
        </authorList>
    </citation>
    <scope>NUCLEOTIDE SEQUENCE</scope>
    <source>
        <strain evidence="3">PB745_01</strain>
        <tissue evidence="3">Gill</tissue>
    </source>
</reference>
<accession>A0AAE1BIH6</accession>
<keyword evidence="2" id="KW-1133">Transmembrane helix</keyword>
<dbReference type="PRINTS" id="PR01217">
    <property type="entry name" value="PRICHEXTENSN"/>
</dbReference>
<protein>
    <submittedName>
        <fullName evidence="3">Uncharacterized protein</fullName>
    </submittedName>
</protein>
<dbReference type="EMBL" id="JAWQEG010007893">
    <property type="protein sequence ID" value="KAK3851437.1"/>
    <property type="molecule type" value="Genomic_DNA"/>
</dbReference>